<name>A0ABM7M355_9ACTN</name>
<organism evidence="1 2">
    <name type="scientific">Actinoplanes ianthinogenes</name>
    <dbReference type="NCBI Taxonomy" id="122358"/>
    <lineage>
        <taxon>Bacteria</taxon>
        <taxon>Bacillati</taxon>
        <taxon>Actinomycetota</taxon>
        <taxon>Actinomycetes</taxon>
        <taxon>Micromonosporales</taxon>
        <taxon>Micromonosporaceae</taxon>
        <taxon>Actinoplanes</taxon>
    </lineage>
</organism>
<proteinExistence type="predicted"/>
<evidence type="ECO:0000313" key="1">
    <source>
        <dbReference type="EMBL" id="BCJ45983.1"/>
    </source>
</evidence>
<dbReference type="EMBL" id="AP023356">
    <property type="protein sequence ID" value="BCJ45983.1"/>
    <property type="molecule type" value="Genomic_DNA"/>
</dbReference>
<accession>A0ABM7M355</accession>
<dbReference type="Proteomes" id="UP000676967">
    <property type="component" value="Chromosome"/>
</dbReference>
<evidence type="ECO:0000313" key="2">
    <source>
        <dbReference type="Proteomes" id="UP000676967"/>
    </source>
</evidence>
<reference evidence="1 2" key="1">
    <citation type="submission" date="2020-08" db="EMBL/GenBank/DDBJ databases">
        <title>Whole genome shotgun sequence of Actinoplanes ianthinogenes NBRC 13996.</title>
        <authorList>
            <person name="Komaki H."/>
            <person name="Tamura T."/>
        </authorList>
    </citation>
    <scope>NUCLEOTIDE SEQUENCE [LARGE SCALE GENOMIC DNA]</scope>
    <source>
        <strain evidence="1 2">NBRC 13996</strain>
    </source>
</reference>
<protein>
    <submittedName>
        <fullName evidence="1">Uncharacterized protein</fullName>
    </submittedName>
</protein>
<keyword evidence="2" id="KW-1185">Reference proteome</keyword>
<sequence length="91" mass="9284">MSLAGTRVDLATGDVFRAGGRVLLAGLGPLLAADPAGEDALLLHTRDGERWLLRVSASSGLVASLEPIASRATDEPLAPVAGDRVQVDAPV</sequence>
<dbReference type="RefSeq" id="WP_189332844.1">
    <property type="nucleotide sequence ID" value="NZ_AP023356.1"/>
</dbReference>
<gene>
    <name evidence="1" type="ORF">Aiant_66400</name>
</gene>